<feature type="domain" description="Cyclin-like" evidence="5">
    <location>
        <begin position="172"/>
        <end position="256"/>
    </location>
</feature>
<dbReference type="CDD" id="cd20512">
    <property type="entry name" value="CYCLIN_CLBs_yeast_rpt2"/>
    <property type="match status" value="1"/>
</dbReference>
<evidence type="ECO:0000256" key="3">
    <source>
        <dbReference type="ARBA" id="ARBA00023306"/>
    </source>
</evidence>
<dbReference type="FunFam" id="1.10.472.10:FF:000001">
    <property type="entry name" value="G2/mitotic-specific cyclin"/>
    <property type="match status" value="1"/>
</dbReference>
<reference evidence="7" key="1">
    <citation type="submission" date="2022-07" db="EMBL/GenBank/DDBJ databases">
        <title>Phylogenomic reconstructions and comparative analyses of Kickxellomycotina fungi.</title>
        <authorList>
            <person name="Reynolds N.K."/>
            <person name="Stajich J.E."/>
            <person name="Barry K."/>
            <person name="Grigoriev I.V."/>
            <person name="Crous P."/>
            <person name="Smith M.E."/>
        </authorList>
    </citation>
    <scope>NUCLEOTIDE SEQUENCE</scope>
    <source>
        <strain evidence="7">RSA 1196</strain>
    </source>
</reference>
<feature type="domain" description="Cyclin C-terminal" evidence="6">
    <location>
        <begin position="265"/>
        <end position="379"/>
    </location>
</feature>
<dbReference type="GO" id="GO:0051301">
    <property type="term" value="P:cell division"/>
    <property type="evidence" value="ECO:0007669"/>
    <property type="project" value="UniProtKB-KW"/>
</dbReference>
<dbReference type="InterPro" id="IPR039361">
    <property type="entry name" value="Cyclin"/>
</dbReference>
<feature type="domain" description="Cyclin-like" evidence="5">
    <location>
        <begin position="269"/>
        <end position="350"/>
    </location>
</feature>
<dbReference type="PROSITE" id="PS00292">
    <property type="entry name" value="CYCLINS"/>
    <property type="match status" value="1"/>
</dbReference>
<keyword evidence="8" id="KW-1185">Reference proteome</keyword>
<keyword evidence="2 4" id="KW-0195">Cyclin</keyword>
<accession>A0A9W8E4I8</accession>
<evidence type="ECO:0000256" key="2">
    <source>
        <dbReference type="ARBA" id="ARBA00023127"/>
    </source>
</evidence>
<dbReference type="InterPro" id="IPR036915">
    <property type="entry name" value="Cyclin-like_sf"/>
</dbReference>
<dbReference type="Pfam" id="PF02984">
    <property type="entry name" value="Cyclin_C"/>
    <property type="match status" value="1"/>
</dbReference>
<evidence type="ECO:0000259" key="6">
    <source>
        <dbReference type="SMART" id="SM01332"/>
    </source>
</evidence>
<evidence type="ECO:0000313" key="8">
    <source>
        <dbReference type="Proteomes" id="UP001150925"/>
    </source>
</evidence>
<organism evidence="7 8">
    <name type="scientific">Dispira parvispora</name>
    <dbReference type="NCBI Taxonomy" id="1520584"/>
    <lineage>
        <taxon>Eukaryota</taxon>
        <taxon>Fungi</taxon>
        <taxon>Fungi incertae sedis</taxon>
        <taxon>Zoopagomycota</taxon>
        <taxon>Kickxellomycotina</taxon>
        <taxon>Dimargaritomycetes</taxon>
        <taxon>Dimargaritales</taxon>
        <taxon>Dimargaritaceae</taxon>
        <taxon>Dispira</taxon>
    </lineage>
</organism>
<dbReference type="InterPro" id="IPR013763">
    <property type="entry name" value="Cyclin-like_dom"/>
</dbReference>
<dbReference type="SMART" id="SM01332">
    <property type="entry name" value="Cyclin_C"/>
    <property type="match status" value="1"/>
</dbReference>
<name>A0A9W8E4I8_9FUNG</name>
<keyword evidence="3" id="KW-0131">Cell cycle</keyword>
<dbReference type="Gene3D" id="1.10.472.10">
    <property type="entry name" value="Cyclin-like"/>
    <property type="match status" value="2"/>
</dbReference>
<dbReference type="InterPro" id="IPR004367">
    <property type="entry name" value="Cyclin_C-dom"/>
</dbReference>
<evidence type="ECO:0000256" key="4">
    <source>
        <dbReference type="RuleBase" id="RU000383"/>
    </source>
</evidence>
<evidence type="ECO:0000256" key="1">
    <source>
        <dbReference type="ARBA" id="ARBA00022618"/>
    </source>
</evidence>
<dbReference type="InterPro" id="IPR006671">
    <property type="entry name" value="Cyclin_N"/>
</dbReference>
<dbReference type="InterPro" id="IPR048258">
    <property type="entry name" value="Cyclins_cyclin-box"/>
</dbReference>
<comment type="similarity">
    <text evidence="4">Belongs to the cyclin family.</text>
</comment>
<gene>
    <name evidence="7" type="primary">CLB4_1</name>
    <name evidence="7" type="ORF">IWQ62_006211</name>
</gene>
<dbReference type="AlphaFoldDB" id="A0A9W8E4I8"/>
<dbReference type="Pfam" id="PF00134">
    <property type="entry name" value="Cyclin_N"/>
    <property type="match status" value="1"/>
</dbReference>
<dbReference type="SUPFAM" id="SSF47954">
    <property type="entry name" value="Cyclin-like"/>
    <property type="match status" value="2"/>
</dbReference>
<dbReference type="SMART" id="SM00385">
    <property type="entry name" value="CYCLIN"/>
    <property type="match status" value="2"/>
</dbReference>
<evidence type="ECO:0000313" key="7">
    <source>
        <dbReference type="EMBL" id="KAJ1952483.1"/>
    </source>
</evidence>
<protein>
    <submittedName>
        <fullName evidence="7">B-type cyclin</fullName>
    </submittedName>
</protein>
<evidence type="ECO:0000259" key="5">
    <source>
        <dbReference type="SMART" id="SM00385"/>
    </source>
</evidence>
<proteinExistence type="inferred from homology"/>
<feature type="non-terminal residue" evidence="7">
    <location>
        <position position="1"/>
    </location>
</feature>
<dbReference type="OrthoDB" id="5590282at2759"/>
<dbReference type="EMBL" id="JANBPY010003182">
    <property type="protein sequence ID" value="KAJ1952483.1"/>
    <property type="molecule type" value="Genomic_DNA"/>
</dbReference>
<comment type="caution">
    <text evidence="7">The sequence shown here is derived from an EMBL/GenBank/DDBJ whole genome shotgun (WGS) entry which is preliminary data.</text>
</comment>
<dbReference type="PANTHER" id="PTHR10177">
    <property type="entry name" value="CYCLINS"/>
    <property type="match status" value="1"/>
</dbReference>
<sequence length="386" mass="44016">SLDPKRRNSATLVGVSGIPSVPIHRTASDVTLASVERGPVVPSLEGETPVVQVFDESRDVGAVSAKSMQWDHTLSELSVSDSERTDTDDFSVESTVSLEQSLERVHLEPGSLEYIMSTFEEDIDPYDTTMVPEYASDIFRYMRRREVQMLPRADYMADQKELEWSMRGILIDWLVQVHQRFRLLPETLFLCINYIDRFLSLKAVSLDKLQLVGTTALLVAAKFEEIQVPSVTDFVYMVDYAYNVDEILKAERYMVSMLGFDLAFPGPLSFLRRISKADDYDIQTRTLAKYLIEVTIVDERFLPFTISKIAAAGHYLARRMLAKGPWTDAHVYYSEYTEAMILPVVDLILDVLGRPKSHSSIFEKYSDRKFMKASLFVQQWLTAHSA</sequence>
<keyword evidence="1" id="KW-0132">Cell division</keyword>
<dbReference type="Proteomes" id="UP001150925">
    <property type="component" value="Unassembled WGS sequence"/>
</dbReference>